<dbReference type="RefSeq" id="WP_166190133.1">
    <property type="nucleotide sequence ID" value="NZ_CP049811.1"/>
</dbReference>
<organism evidence="4 5">
    <name type="scientific">Pontivivens nitratireducens</name>
    <dbReference type="NCBI Taxonomy" id="2758038"/>
    <lineage>
        <taxon>Bacteria</taxon>
        <taxon>Pseudomonadati</taxon>
        <taxon>Pseudomonadota</taxon>
        <taxon>Alphaproteobacteria</taxon>
        <taxon>Rhodobacterales</taxon>
        <taxon>Paracoccaceae</taxon>
        <taxon>Pontivivens</taxon>
    </lineage>
</organism>
<dbReference type="KEGG" id="mon:G8E03_07070"/>
<dbReference type="EMBL" id="CP049811">
    <property type="protein sequence ID" value="QIK40545.1"/>
    <property type="molecule type" value="Genomic_DNA"/>
</dbReference>
<feature type="domain" description="N-acetyltransferase" evidence="3">
    <location>
        <begin position="3"/>
        <end position="138"/>
    </location>
</feature>
<dbReference type="SUPFAM" id="SSF55729">
    <property type="entry name" value="Acyl-CoA N-acyltransferases (Nat)"/>
    <property type="match status" value="1"/>
</dbReference>
<keyword evidence="1 4" id="KW-0808">Transferase</keyword>
<name>A0A6G7VL08_9RHOB</name>
<evidence type="ECO:0000259" key="3">
    <source>
        <dbReference type="PROSITE" id="PS51186"/>
    </source>
</evidence>
<sequence length="138" mass="14793">MRLPLDSAPPTAREAFALRETTGWPMPSVERLASALDASCAHVTARDEAGTLIGMARAVGDGVLNLYIQDVMVHPDMRGCGIARDMVADLLARLQSQAQPMTTIGLLAVAGLEPFYESLGFTRRPNGQFGAGMMLFTQ</sequence>
<evidence type="ECO:0000256" key="1">
    <source>
        <dbReference type="ARBA" id="ARBA00022679"/>
    </source>
</evidence>
<dbReference type="GO" id="GO:0005737">
    <property type="term" value="C:cytoplasm"/>
    <property type="evidence" value="ECO:0007669"/>
    <property type="project" value="TreeGrafter"/>
</dbReference>
<dbReference type="PANTHER" id="PTHR43626:SF4">
    <property type="entry name" value="GCN5-RELATED N-ACETYLTRANSFERASE 2, CHLOROPLASTIC"/>
    <property type="match status" value="1"/>
</dbReference>
<proteinExistence type="predicted"/>
<accession>A0A6G7VL08</accession>
<dbReference type="InterPro" id="IPR045039">
    <property type="entry name" value="NSI-like"/>
</dbReference>
<dbReference type="Gene3D" id="3.40.630.30">
    <property type="match status" value="1"/>
</dbReference>
<dbReference type="Pfam" id="PF13673">
    <property type="entry name" value="Acetyltransf_10"/>
    <property type="match status" value="1"/>
</dbReference>
<dbReference type="PANTHER" id="PTHR43626">
    <property type="entry name" value="ACYL-COA N-ACYLTRANSFERASE"/>
    <property type="match status" value="1"/>
</dbReference>
<dbReference type="InterPro" id="IPR016181">
    <property type="entry name" value="Acyl_CoA_acyltransferase"/>
</dbReference>
<keyword evidence="5" id="KW-1185">Reference proteome</keyword>
<evidence type="ECO:0000313" key="5">
    <source>
        <dbReference type="Proteomes" id="UP000500791"/>
    </source>
</evidence>
<evidence type="ECO:0000313" key="4">
    <source>
        <dbReference type="EMBL" id="QIK40545.1"/>
    </source>
</evidence>
<dbReference type="CDD" id="cd04301">
    <property type="entry name" value="NAT_SF"/>
    <property type="match status" value="1"/>
</dbReference>
<dbReference type="InterPro" id="IPR000182">
    <property type="entry name" value="GNAT_dom"/>
</dbReference>
<evidence type="ECO:0000256" key="2">
    <source>
        <dbReference type="ARBA" id="ARBA00023315"/>
    </source>
</evidence>
<dbReference type="Proteomes" id="UP000500791">
    <property type="component" value="Chromosome"/>
</dbReference>
<reference evidence="4 5" key="1">
    <citation type="submission" date="2020-03" db="EMBL/GenBank/DDBJ databases">
        <title>Complete genome sequence of Monaibacterium sp. ALG8 with diverse plasmids.</title>
        <authorList>
            <person name="Sun C."/>
        </authorList>
    </citation>
    <scope>NUCLEOTIDE SEQUENCE [LARGE SCALE GENOMIC DNA]</scope>
    <source>
        <strain evidence="4 5">ALG8</strain>
    </source>
</reference>
<dbReference type="AlphaFoldDB" id="A0A6G7VL08"/>
<dbReference type="PROSITE" id="PS51186">
    <property type="entry name" value="GNAT"/>
    <property type="match status" value="1"/>
</dbReference>
<gene>
    <name evidence="4" type="ORF">G8E03_07070</name>
</gene>
<keyword evidence="2" id="KW-0012">Acyltransferase</keyword>
<protein>
    <submittedName>
        <fullName evidence="4">GNAT family N-acetyltransferase</fullName>
    </submittedName>
</protein>
<dbReference type="GO" id="GO:0008080">
    <property type="term" value="F:N-acetyltransferase activity"/>
    <property type="evidence" value="ECO:0007669"/>
    <property type="project" value="InterPro"/>
</dbReference>